<dbReference type="InterPro" id="IPR000524">
    <property type="entry name" value="Tscrpt_reg_HTH_GntR"/>
</dbReference>
<dbReference type="InterPro" id="IPR036388">
    <property type="entry name" value="WH-like_DNA-bd_sf"/>
</dbReference>
<accession>A0A1E7L8D4</accession>
<dbReference type="InterPro" id="IPR036390">
    <property type="entry name" value="WH_DNA-bd_sf"/>
</dbReference>
<feature type="domain" description="HTH gntR-type" evidence="4">
    <location>
        <begin position="12"/>
        <end position="79"/>
    </location>
</feature>
<dbReference type="Pfam" id="PF00392">
    <property type="entry name" value="GntR"/>
    <property type="match status" value="1"/>
</dbReference>
<dbReference type="CDD" id="cd07377">
    <property type="entry name" value="WHTH_GntR"/>
    <property type="match status" value="1"/>
</dbReference>
<dbReference type="SUPFAM" id="SSF46785">
    <property type="entry name" value="Winged helix' DNA-binding domain"/>
    <property type="match status" value="1"/>
</dbReference>
<dbReference type="PANTHER" id="PTHR43537:SF24">
    <property type="entry name" value="GLUCONATE OPERON TRANSCRIPTIONAL REPRESSOR"/>
    <property type="match status" value="1"/>
</dbReference>
<proteinExistence type="predicted"/>
<evidence type="ECO:0000313" key="6">
    <source>
        <dbReference type="Proteomes" id="UP000176005"/>
    </source>
</evidence>
<dbReference type="AlphaFoldDB" id="A0A1E7L8D4"/>
<dbReference type="GO" id="GO:0003700">
    <property type="term" value="F:DNA-binding transcription factor activity"/>
    <property type="evidence" value="ECO:0007669"/>
    <property type="project" value="InterPro"/>
</dbReference>
<dbReference type="Proteomes" id="UP000176005">
    <property type="component" value="Unassembled WGS sequence"/>
</dbReference>
<dbReference type="InterPro" id="IPR011711">
    <property type="entry name" value="GntR_C"/>
</dbReference>
<dbReference type="Pfam" id="PF07729">
    <property type="entry name" value="FCD"/>
    <property type="match status" value="1"/>
</dbReference>
<dbReference type="SUPFAM" id="SSF48008">
    <property type="entry name" value="GntR ligand-binding domain-like"/>
    <property type="match status" value="1"/>
</dbReference>
<dbReference type="Gene3D" id="1.10.10.10">
    <property type="entry name" value="Winged helix-like DNA-binding domain superfamily/Winged helix DNA-binding domain"/>
    <property type="match status" value="1"/>
</dbReference>
<dbReference type="SMART" id="SM00345">
    <property type="entry name" value="HTH_GNTR"/>
    <property type="match status" value="1"/>
</dbReference>
<dbReference type="InterPro" id="IPR008920">
    <property type="entry name" value="TF_FadR/GntR_C"/>
</dbReference>
<reference evidence="5 6" key="1">
    <citation type="journal article" date="2016" name="Front. Microbiol.">
        <title>Comparative Genomics Analysis of Streptomyces Species Reveals Their Adaptation to the Marine Environment and Their Diversity at the Genomic Level.</title>
        <authorList>
            <person name="Tian X."/>
            <person name="Zhang Z."/>
            <person name="Yang T."/>
            <person name="Chen M."/>
            <person name="Li J."/>
            <person name="Chen F."/>
            <person name="Yang J."/>
            <person name="Li W."/>
            <person name="Zhang B."/>
            <person name="Zhang Z."/>
            <person name="Wu J."/>
            <person name="Zhang C."/>
            <person name="Long L."/>
            <person name="Xiao J."/>
        </authorList>
    </citation>
    <scope>NUCLEOTIDE SEQUENCE [LARGE SCALE GENOMIC DNA]</scope>
    <source>
        <strain evidence="5 6">SCSIO 10429</strain>
    </source>
</reference>
<evidence type="ECO:0000256" key="3">
    <source>
        <dbReference type="ARBA" id="ARBA00023163"/>
    </source>
</evidence>
<keyword evidence="6" id="KW-1185">Reference proteome</keyword>
<keyword evidence="1" id="KW-0805">Transcription regulation</keyword>
<sequence length="225" mass="24857">MLRVLGRTEDPGGVGTRILVSVGASIINGRLKPGDDLNSVDLARRFRSSRTPVREALAALEREGLVEIAARKRPRVRSMDIHEVREMYELRGELYGLVSRRIVRHCTDGQLDELHEAQADLEAAAEAGDPERFFWLVVGFRNTEARLAANETVRGVLDSIGIRTLQLRHLSLSLPGRMQTSAEDHRRLLKAYTDREADLAAALNRSIVRRGLAAVEGSGWTGSAG</sequence>
<dbReference type="PANTHER" id="PTHR43537">
    <property type="entry name" value="TRANSCRIPTIONAL REGULATOR, GNTR FAMILY"/>
    <property type="match status" value="1"/>
</dbReference>
<evidence type="ECO:0000256" key="2">
    <source>
        <dbReference type="ARBA" id="ARBA00023125"/>
    </source>
</evidence>
<dbReference type="GO" id="GO:0003677">
    <property type="term" value="F:DNA binding"/>
    <property type="evidence" value="ECO:0007669"/>
    <property type="project" value="UniProtKB-KW"/>
</dbReference>
<dbReference type="Gene3D" id="1.20.120.530">
    <property type="entry name" value="GntR ligand-binding domain-like"/>
    <property type="match status" value="1"/>
</dbReference>
<name>A0A1E7L8D4_9ACTN</name>
<dbReference type="PROSITE" id="PS50949">
    <property type="entry name" value="HTH_GNTR"/>
    <property type="match status" value="1"/>
</dbReference>
<comment type="caution">
    <text evidence="5">The sequence shown here is derived from an EMBL/GenBank/DDBJ whole genome shotgun (WGS) entry which is preliminary data.</text>
</comment>
<keyword evidence="3" id="KW-0804">Transcription</keyword>
<gene>
    <name evidence="5" type="ORF">AN218_08370</name>
</gene>
<keyword evidence="2" id="KW-0238">DNA-binding</keyword>
<dbReference type="PATRIC" id="fig|518642.10.peg.1187"/>
<dbReference type="SMART" id="SM00895">
    <property type="entry name" value="FCD"/>
    <property type="match status" value="1"/>
</dbReference>
<evidence type="ECO:0000256" key="1">
    <source>
        <dbReference type="ARBA" id="ARBA00023015"/>
    </source>
</evidence>
<evidence type="ECO:0000313" key="5">
    <source>
        <dbReference type="EMBL" id="OEV12418.1"/>
    </source>
</evidence>
<organism evidence="5 6">
    <name type="scientific">Streptomyces nanshensis</name>
    <dbReference type="NCBI Taxonomy" id="518642"/>
    <lineage>
        <taxon>Bacteria</taxon>
        <taxon>Bacillati</taxon>
        <taxon>Actinomycetota</taxon>
        <taxon>Actinomycetes</taxon>
        <taxon>Kitasatosporales</taxon>
        <taxon>Streptomycetaceae</taxon>
        <taxon>Streptomyces</taxon>
    </lineage>
</organism>
<evidence type="ECO:0000259" key="4">
    <source>
        <dbReference type="PROSITE" id="PS50949"/>
    </source>
</evidence>
<protein>
    <submittedName>
        <fullName evidence="5">GntR family transcriptional regulator</fullName>
    </submittedName>
</protein>
<dbReference type="EMBL" id="LJGW01000143">
    <property type="protein sequence ID" value="OEV12418.1"/>
    <property type="molecule type" value="Genomic_DNA"/>
</dbReference>